<dbReference type="PANTHER" id="PTHR43861">
    <property type="entry name" value="TRANS-ACONITATE 2-METHYLTRANSFERASE-RELATED"/>
    <property type="match status" value="1"/>
</dbReference>
<evidence type="ECO:0000313" key="1">
    <source>
        <dbReference type="EMBL" id="GAA3712723.1"/>
    </source>
</evidence>
<dbReference type="Pfam" id="PF13489">
    <property type="entry name" value="Methyltransf_23"/>
    <property type="match status" value="1"/>
</dbReference>
<name>A0ABP7E0V7_9GAMM</name>
<evidence type="ECO:0008006" key="3">
    <source>
        <dbReference type="Google" id="ProtNLM"/>
    </source>
</evidence>
<evidence type="ECO:0000313" key="2">
    <source>
        <dbReference type="Proteomes" id="UP001501479"/>
    </source>
</evidence>
<sequence length="490" mass="54563">MQYQSFPGVKGGSASLQKLAALRLPSLTGKRFLDVGCNEGFFCGYALFDGATRIVGMDKSAQAIGKASARFPDVEFINQSWDALPEGPFDVITLLSALHYAEDQTELIHRLMGLLADDGLLVLEISMAPGQKNDWVKVKRAIDERYFPTRIKLGHVLKDYAWKIIGHSVMQDGDPLPRYVVHIRKLQPYAWLLMQNPGSGKSTIARRGFGNRKDLPIISGDLVYRRISTGQHEVTTKLHKLVQETYRSTCIDKVTQNVMSQGLADEMVALWSSLAGFQDFVLDSYVPEEFRQQIKDALQSLGYFPVEVSWDNNSPLTKSQTTSSKARQYEAHLKKEQSALDYQGVQVTKQLKKELKPLIQWHLDSPGSGEWCAGAKTVRIAGWAVTKDYLQTSYRLYATGPEGEVYFSPNKVRADVLDAVFGSAEASPDFWQAHPCGFSFDLPAGWLESGFELGLVINDARIPLARIDISQPRAASLGTQLVQGIKRLRG</sequence>
<accession>A0ABP7E0V7</accession>
<dbReference type="Proteomes" id="UP001501479">
    <property type="component" value="Unassembled WGS sequence"/>
</dbReference>
<comment type="caution">
    <text evidence="1">The sequence shown here is derived from an EMBL/GenBank/DDBJ whole genome shotgun (WGS) entry which is preliminary data.</text>
</comment>
<dbReference type="Gene3D" id="3.40.50.150">
    <property type="entry name" value="Vaccinia Virus protein VP39"/>
    <property type="match status" value="1"/>
</dbReference>
<dbReference type="SUPFAM" id="SSF53335">
    <property type="entry name" value="S-adenosyl-L-methionine-dependent methyltransferases"/>
    <property type="match status" value="1"/>
</dbReference>
<gene>
    <name evidence="1" type="ORF">GCM10022421_19990</name>
</gene>
<proteinExistence type="predicted"/>
<organism evidence="1 2">
    <name type="scientific">Oceanisphaera sediminis</name>
    <dbReference type="NCBI Taxonomy" id="981381"/>
    <lineage>
        <taxon>Bacteria</taxon>
        <taxon>Pseudomonadati</taxon>
        <taxon>Pseudomonadota</taxon>
        <taxon>Gammaproteobacteria</taxon>
        <taxon>Aeromonadales</taxon>
        <taxon>Aeromonadaceae</taxon>
        <taxon>Oceanisphaera</taxon>
    </lineage>
</organism>
<reference evidence="2" key="1">
    <citation type="journal article" date="2019" name="Int. J. Syst. Evol. Microbiol.">
        <title>The Global Catalogue of Microorganisms (GCM) 10K type strain sequencing project: providing services to taxonomists for standard genome sequencing and annotation.</title>
        <authorList>
            <consortium name="The Broad Institute Genomics Platform"/>
            <consortium name="The Broad Institute Genome Sequencing Center for Infectious Disease"/>
            <person name="Wu L."/>
            <person name="Ma J."/>
        </authorList>
    </citation>
    <scope>NUCLEOTIDE SEQUENCE [LARGE SCALE GENOMIC DNA]</scope>
    <source>
        <strain evidence="2">JCM 17329</strain>
    </source>
</reference>
<dbReference type="InterPro" id="IPR029063">
    <property type="entry name" value="SAM-dependent_MTases_sf"/>
</dbReference>
<keyword evidence="2" id="KW-1185">Reference proteome</keyword>
<dbReference type="CDD" id="cd02440">
    <property type="entry name" value="AdoMet_MTases"/>
    <property type="match status" value="1"/>
</dbReference>
<protein>
    <recommendedName>
        <fullName evidence="3">Methyltransferase domain-containing protein</fullName>
    </recommendedName>
</protein>
<dbReference type="RefSeq" id="WP_344964717.1">
    <property type="nucleotide sequence ID" value="NZ_BAABDS010000032.1"/>
</dbReference>
<dbReference type="EMBL" id="BAABDS010000032">
    <property type="protein sequence ID" value="GAA3712723.1"/>
    <property type="molecule type" value="Genomic_DNA"/>
</dbReference>